<keyword evidence="2 6" id="KW-0808">Transferase</keyword>
<dbReference type="GO" id="GO:0006012">
    <property type="term" value="P:galactose metabolic process"/>
    <property type="evidence" value="ECO:0007669"/>
    <property type="project" value="TreeGrafter"/>
</dbReference>
<dbReference type="InterPro" id="IPR036554">
    <property type="entry name" value="GHMP_kinase_C_sf"/>
</dbReference>
<dbReference type="SUPFAM" id="SSF55060">
    <property type="entry name" value="GHMP Kinase, C-terminal domain"/>
    <property type="match status" value="1"/>
</dbReference>
<dbReference type="EMBL" id="LN827929">
    <property type="protein sequence ID" value="CEZ19801.1"/>
    <property type="molecule type" value="Genomic_DNA"/>
</dbReference>
<dbReference type="GO" id="GO:0005524">
    <property type="term" value="F:ATP binding"/>
    <property type="evidence" value="ECO:0007669"/>
    <property type="project" value="UniProtKB-KW"/>
</dbReference>
<name>A0A0D6EWF3_9PROT</name>
<dbReference type="InterPro" id="IPR013750">
    <property type="entry name" value="GHMP_kinase_C_dom"/>
</dbReference>
<evidence type="ECO:0000313" key="7">
    <source>
        <dbReference type="Proteomes" id="UP000064007"/>
    </source>
</evidence>
<accession>A0A0D6EWF3</accession>
<dbReference type="InterPro" id="IPR020568">
    <property type="entry name" value="Ribosomal_Su5_D2-typ_SF"/>
</dbReference>
<proteinExistence type="predicted"/>
<keyword evidence="3" id="KW-0067">ATP-binding</keyword>
<keyword evidence="1" id="KW-0547">Nucleotide-binding</keyword>
<evidence type="ECO:0000313" key="6">
    <source>
        <dbReference type="EMBL" id="CEZ19801.1"/>
    </source>
</evidence>
<dbReference type="PANTHER" id="PTHR10457:SF29">
    <property type="entry name" value="LMBP PROTEIN"/>
    <property type="match status" value="1"/>
</dbReference>
<dbReference type="GO" id="GO:0005829">
    <property type="term" value="C:cytosol"/>
    <property type="evidence" value="ECO:0007669"/>
    <property type="project" value="TreeGrafter"/>
</dbReference>
<dbReference type="Pfam" id="PF08544">
    <property type="entry name" value="GHMP_kinases_C"/>
    <property type="match status" value="1"/>
</dbReference>
<dbReference type="STRING" id="1581557.BN1208_0916"/>
<sequence>MIISKTPFRISFFGGGTDYPAWYEENDGSVISMAINKYCYITCRYLPPFFDYKYRIRYYKREETNSIDEIQHPVVRAALKYMNVQNGVDIVHHADLPAQSGLGSSSTFTVSLLNAFRALKNINSDKYELAKDAIFIEQKLIMENVGSQDQVAAAYGGFNKIDFSSSDGFKVKPIFLDDISKVTSHMLLFFTGIMRSASDVAQEQIKNIPKNKTLLQEMILQVNEATKLLNSQIIDMKLFGSLLNEQWRVKKSLAYNISNNEINTIYDIGMQCGAYGGKILGAGGGGFILFLAKPSSHKTIIHALSKLINVPVDIDLNGSHIIYSSGSENF</sequence>
<dbReference type="GO" id="GO:0004335">
    <property type="term" value="F:galactokinase activity"/>
    <property type="evidence" value="ECO:0007669"/>
    <property type="project" value="TreeGrafter"/>
</dbReference>
<evidence type="ECO:0000256" key="1">
    <source>
        <dbReference type="ARBA" id="ARBA00022741"/>
    </source>
</evidence>
<dbReference type="AlphaFoldDB" id="A0A0D6EWF3"/>
<evidence type="ECO:0000256" key="3">
    <source>
        <dbReference type="ARBA" id="ARBA00022840"/>
    </source>
</evidence>
<protein>
    <submittedName>
        <fullName evidence="6">GHMP kinase</fullName>
    </submittedName>
</protein>
<dbReference type="Proteomes" id="UP000064007">
    <property type="component" value="Chromosome 1"/>
</dbReference>
<feature type="domain" description="GHMP kinase C-terminal" evidence="5">
    <location>
        <begin position="234"/>
        <end position="306"/>
    </location>
</feature>
<dbReference type="KEGG" id="mbat:BN1208_0916"/>
<dbReference type="InterPro" id="IPR006204">
    <property type="entry name" value="GHMP_kinase_N_dom"/>
</dbReference>
<dbReference type="PANTHER" id="PTHR10457">
    <property type="entry name" value="MEVALONATE KINASE/GALACTOKINASE"/>
    <property type="match status" value="1"/>
</dbReference>
<dbReference type="PIRSF" id="PIRSF036406">
    <property type="entry name" value="Hept_kin"/>
    <property type="match status" value="1"/>
</dbReference>
<dbReference type="RefSeq" id="WP_046488309.1">
    <property type="nucleotide sequence ID" value="NZ_LN827929.1"/>
</dbReference>
<keyword evidence="2 6" id="KW-0418">Kinase</keyword>
<evidence type="ECO:0000256" key="2">
    <source>
        <dbReference type="ARBA" id="ARBA00022777"/>
    </source>
</evidence>
<dbReference type="Gene3D" id="3.30.230.120">
    <property type="match status" value="1"/>
</dbReference>
<keyword evidence="7" id="KW-1185">Reference proteome</keyword>
<dbReference type="PRINTS" id="PR00960">
    <property type="entry name" value="LMBPPROTEIN"/>
</dbReference>
<gene>
    <name evidence="6" type="ORF">BN1208_0916</name>
</gene>
<dbReference type="InterPro" id="IPR014606">
    <property type="entry name" value="Heptose_7-P_kinase"/>
</dbReference>
<dbReference type="InterPro" id="IPR001174">
    <property type="entry name" value="HddA/FKP"/>
</dbReference>
<dbReference type="OrthoDB" id="9812992at2"/>
<dbReference type="Pfam" id="PF00288">
    <property type="entry name" value="GHMP_kinases_N"/>
    <property type="match status" value="1"/>
</dbReference>
<feature type="domain" description="GHMP kinase N-terminal" evidence="4">
    <location>
        <begin position="76"/>
        <end position="157"/>
    </location>
</feature>
<evidence type="ECO:0000259" key="5">
    <source>
        <dbReference type="Pfam" id="PF08544"/>
    </source>
</evidence>
<evidence type="ECO:0000259" key="4">
    <source>
        <dbReference type="Pfam" id="PF00288"/>
    </source>
</evidence>
<reference evidence="7" key="1">
    <citation type="submission" date="2014-12" db="EMBL/GenBank/DDBJ databases">
        <authorList>
            <person name="Salcher M.M."/>
        </authorList>
    </citation>
    <scope>NUCLEOTIDE SEQUENCE [LARGE SCALE GENOMIC DNA]</scope>
    <source>
        <strain evidence="7">MMS-10A-171</strain>
    </source>
</reference>
<dbReference type="HOGENOM" id="CLU_048558_1_0_4"/>
<organism evidence="6 7">
    <name type="scientific">Candidatus Methylopumilus planktonicus</name>
    <dbReference type="NCBI Taxonomy" id="1581557"/>
    <lineage>
        <taxon>Bacteria</taxon>
        <taxon>Pseudomonadati</taxon>
        <taxon>Pseudomonadota</taxon>
        <taxon>Betaproteobacteria</taxon>
        <taxon>Nitrosomonadales</taxon>
        <taxon>Methylophilaceae</taxon>
        <taxon>Candidatus Methylopumilus</taxon>
    </lineage>
</organism>
<dbReference type="SUPFAM" id="SSF54211">
    <property type="entry name" value="Ribosomal protein S5 domain 2-like"/>
    <property type="match status" value="1"/>
</dbReference>